<dbReference type="GO" id="GO:0006606">
    <property type="term" value="P:protein import into nucleus"/>
    <property type="evidence" value="ECO:0007669"/>
    <property type="project" value="TreeGrafter"/>
</dbReference>
<dbReference type="PANTHER" id="PTHR13373">
    <property type="entry name" value="FROUNT PROTEIN-RELATED"/>
    <property type="match status" value="1"/>
</dbReference>
<evidence type="ECO:0000256" key="9">
    <source>
        <dbReference type="RuleBase" id="RU365073"/>
    </source>
</evidence>
<accession>A0A1B6DZI9</accession>
<evidence type="ECO:0000256" key="5">
    <source>
        <dbReference type="ARBA" id="ARBA00022927"/>
    </source>
</evidence>
<dbReference type="Pfam" id="PF07575">
    <property type="entry name" value="Nucleopor_Nup85"/>
    <property type="match status" value="1"/>
</dbReference>
<dbReference type="InterPro" id="IPR011502">
    <property type="entry name" value="Nucleoporin_Nup85"/>
</dbReference>
<keyword evidence="3 9" id="KW-0813">Transport</keyword>
<gene>
    <name evidence="10" type="ORF">g.14513</name>
</gene>
<dbReference type="PANTHER" id="PTHR13373:SF21">
    <property type="entry name" value="NUCLEAR PORE COMPLEX PROTEIN NUP85"/>
    <property type="match status" value="1"/>
</dbReference>
<keyword evidence="6 9" id="KW-0811">Translocation</keyword>
<dbReference type="AlphaFoldDB" id="A0A1B6DZI9"/>
<evidence type="ECO:0000313" key="10">
    <source>
        <dbReference type="EMBL" id="JAS31074.1"/>
    </source>
</evidence>
<keyword evidence="4 9" id="KW-0509">mRNA transport</keyword>
<evidence type="ECO:0000256" key="4">
    <source>
        <dbReference type="ARBA" id="ARBA00022816"/>
    </source>
</evidence>
<dbReference type="GO" id="GO:0031965">
    <property type="term" value="C:nuclear membrane"/>
    <property type="evidence" value="ECO:0007669"/>
    <property type="project" value="UniProtKB-UniRule"/>
</dbReference>
<evidence type="ECO:0000256" key="3">
    <source>
        <dbReference type="ARBA" id="ARBA00022448"/>
    </source>
</evidence>
<dbReference type="GO" id="GO:0017056">
    <property type="term" value="F:structural constituent of nuclear pore"/>
    <property type="evidence" value="ECO:0007669"/>
    <property type="project" value="TreeGrafter"/>
</dbReference>
<reference evidence="10" key="1">
    <citation type="submission" date="2015-12" db="EMBL/GenBank/DDBJ databases">
        <title>De novo transcriptome assembly of four potential Pierce s Disease insect vectors from Arizona vineyards.</title>
        <authorList>
            <person name="Tassone E.E."/>
        </authorList>
    </citation>
    <scope>NUCLEOTIDE SEQUENCE</scope>
</reference>
<evidence type="ECO:0000256" key="7">
    <source>
        <dbReference type="ARBA" id="ARBA00023132"/>
    </source>
</evidence>
<dbReference type="GO" id="GO:0045893">
    <property type="term" value="P:positive regulation of DNA-templated transcription"/>
    <property type="evidence" value="ECO:0007669"/>
    <property type="project" value="TreeGrafter"/>
</dbReference>
<keyword evidence="9" id="KW-0472">Membrane</keyword>
<comment type="subunit">
    <text evidence="9">Component of the nuclear pore complex (NPC).</text>
</comment>
<comment type="function">
    <text evidence="9">Functions as a component of the nuclear pore complex (NPC).</text>
</comment>
<keyword evidence="7 9" id="KW-0906">Nuclear pore complex</keyword>
<comment type="similarity">
    <text evidence="2 9">Belongs to the nucleoporin Nup85 family.</text>
</comment>
<comment type="subcellular location">
    <subcellularLocation>
        <location evidence="1 9">Nucleus</location>
        <location evidence="1 9">Nuclear pore complex</location>
    </subcellularLocation>
</comment>
<proteinExistence type="inferred from homology"/>
<keyword evidence="8 9" id="KW-0539">Nucleus</keyword>
<name>A0A1B6DZI9_9HEMI</name>
<organism evidence="10">
    <name type="scientific">Clastoptera arizonana</name>
    <name type="common">Arizona spittle bug</name>
    <dbReference type="NCBI Taxonomy" id="38151"/>
    <lineage>
        <taxon>Eukaryota</taxon>
        <taxon>Metazoa</taxon>
        <taxon>Ecdysozoa</taxon>
        <taxon>Arthropoda</taxon>
        <taxon>Hexapoda</taxon>
        <taxon>Insecta</taxon>
        <taxon>Pterygota</taxon>
        <taxon>Neoptera</taxon>
        <taxon>Paraneoptera</taxon>
        <taxon>Hemiptera</taxon>
        <taxon>Auchenorrhyncha</taxon>
        <taxon>Cercopoidea</taxon>
        <taxon>Clastopteridae</taxon>
        <taxon>Clastoptera</taxon>
    </lineage>
</organism>
<evidence type="ECO:0000256" key="6">
    <source>
        <dbReference type="ARBA" id="ARBA00023010"/>
    </source>
</evidence>
<dbReference type="GO" id="GO:0031080">
    <property type="term" value="C:nuclear pore outer ring"/>
    <property type="evidence" value="ECO:0007669"/>
    <property type="project" value="TreeGrafter"/>
</dbReference>
<keyword evidence="5 9" id="KW-0653">Protein transport</keyword>
<dbReference type="GO" id="GO:0006406">
    <property type="term" value="P:mRNA export from nucleus"/>
    <property type="evidence" value="ECO:0007669"/>
    <property type="project" value="TreeGrafter"/>
</dbReference>
<evidence type="ECO:0000256" key="2">
    <source>
        <dbReference type="ARBA" id="ARBA00005573"/>
    </source>
</evidence>
<protein>
    <recommendedName>
        <fullName evidence="9">Nuclear pore complex protein Nup85</fullName>
    </recommendedName>
</protein>
<evidence type="ECO:0000256" key="1">
    <source>
        <dbReference type="ARBA" id="ARBA00004567"/>
    </source>
</evidence>
<evidence type="ECO:0000256" key="8">
    <source>
        <dbReference type="ARBA" id="ARBA00023242"/>
    </source>
</evidence>
<sequence>MKEDSTECPTVVIPDALGSKSGLKAEWAGIDRLGLHPFKKQHQDKPSSFAPTEVQVHHIRNYSILFDPIVRKLVNDSNGTFLAGQKLSPSLEARAELLKLCRHYRSIVYACIENLQQVAKQPNQEDYKKYVTIFYDIELVWHLAEILYINAVRGDAVLPQLLEWIRFRYPEAEEAATEILRGPLELGAEIRHPEYWDTLIVLIMQGNLEPVRVLLRLHTQADSDAFLTADTMLRRLPVYNVHSMISTSEFNSRWRSWQTSLLNKLEEGIFASYKELHLIMKIISGQSVPEMRLYCQTWYKLMISNLLYSEPTIKAGDIYHHAHSYINQYGGNKNLKLLDRIILSMLVFDLHQVIKLLQHTCDSGWAAAHLTSLLYQCYKLNVMEPTMFEKLPENLDEELLLDYGSMLMSHQSLWQVGVTYLDHCHTQGRARLELLLPRIPLHNLARTQKIIRIATERKMLDLVSSICKIEGMKSLQRHRIGQALNWALQSQDPGFTTYIADEILKRYAKEGVFDALDLLDNLGSCMLISDRLTFLGKYCEFQQLYQNSEFKKAGSLLTSLLASKISPKYFWLTLLSDALPLLERQDVFTYEETCELMSCLEDLTTEETDHPRASKLPIVDRTKLIRLVLTKNMKQALINEASNILMM</sequence>
<dbReference type="EMBL" id="GEDC01006224">
    <property type="protein sequence ID" value="JAS31074.1"/>
    <property type="molecule type" value="Transcribed_RNA"/>
</dbReference>